<feature type="transmembrane region" description="Helical" evidence="7">
    <location>
        <begin position="212"/>
        <end position="237"/>
    </location>
</feature>
<name>A0ABU7UQ42_9CLOT</name>
<evidence type="ECO:0000256" key="6">
    <source>
        <dbReference type="ARBA" id="ARBA00023136"/>
    </source>
</evidence>
<protein>
    <submittedName>
        <fullName evidence="9">Sugar ABC transporter permease</fullName>
    </submittedName>
</protein>
<evidence type="ECO:0000313" key="9">
    <source>
        <dbReference type="EMBL" id="MEF2113533.1"/>
    </source>
</evidence>
<evidence type="ECO:0000313" key="10">
    <source>
        <dbReference type="Proteomes" id="UP001498469"/>
    </source>
</evidence>
<evidence type="ECO:0000256" key="4">
    <source>
        <dbReference type="ARBA" id="ARBA00022692"/>
    </source>
</evidence>
<keyword evidence="6 7" id="KW-0472">Membrane</keyword>
<dbReference type="Pfam" id="PF00528">
    <property type="entry name" value="BPD_transp_1"/>
    <property type="match status" value="1"/>
</dbReference>
<evidence type="ECO:0000256" key="3">
    <source>
        <dbReference type="ARBA" id="ARBA00022475"/>
    </source>
</evidence>
<feature type="transmembrane region" description="Helical" evidence="7">
    <location>
        <begin position="90"/>
        <end position="109"/>
    </location>
</feature>
<keyword evidence="10" id="KW-1185">Reference proteome</keyword>
<organism evidence="9 10">
    <name type="scientific">Clostridium frigoriphilum</name>
    <dbReference type="NCBI Taxonomy" id="443253"/>
    <lineage>
        <taxon>Bacteria</taxon>
        <taxon>Bacillati</taxon>
        <taxon>Bacillota</taxon>
        <taxon>Clostridia</taxon>
        <taxon>Eubacteriales</taxon>
        <taxon>Clostridiaceae</taxon>
        <taxon>Clostridium</taxon>
    </lineage>
</organism>
<feature type="transmembrane region" description="Helical" evidence="7">
    <location>
        <begin position="169"/>
        <end position="192"/>
    </location>
</feature>
<comment type="caution">
    <text evidence="9">The sequence shown here is derived from an EMBL/GenBank/DDBJ whole genome shotgun (WGS) entry which is preliminary data.</text>
</comment>
<feature type="transmembrane region" description="Helical" evidence="7">
    <location>
        <begin position="23"/>
        <end position="46"/>
    </location>
</feature>
<reference evidence="9 10" key="1">
    <citation type="submission" date="2023-11" db="EMBL/GenBank/DDBJ databases">
        <title>Draft genome sequence of a psychrophilic Clostridium strain from permafrost water brine.</title>
        <authorList>
            <person name="Shcherbakova V.A."/>
            <person name="Trubitsyn V.E."/>
            <person name="Zakharyuk A.G."/>
        </authorList>
    </citation>
    <scope>NUCLEOTIDE SEQUENCE [LARGE SCALE GENOMIC DNA]</scope>
    <source>
        <strain evidence="9 10">14F</strain>
    </source>
</reference>
<keyword evidence="2 7" id="KW-0813">Transport</keyword>
<keyword evidence="4 7" id="KW-0812">Transmembrane</keyword>
<proteinExistence type="inferred from homology"/>
<sequence length="309" mass="35234">MVKFKIKPIKLKMKPTKPQINECLWGWFLVAPTIIGLLVLNIIPIFQNLYLSFFKNGAFGRGNIFIGLDNYKTMLSDVQVWYALVNTLKYTIIVVPLTIVLSMVVAVLLNGKLRGKSLYRTIYFIPMMAAPAAVTMVWKWLYNNQFGLLNVFLKKIGLGRIDWISDPKVAIYSIAIIGIWSAIGYNMVLLLAGLQEIPKDYYEAANIDGANIFAQFFNITLPLISPTLFFVMVTSIIQSMQVFDVIYMMIDVTNPAYNKTVSLVYLFYNNSFKYSNKGYGAAIVMLLLVIIMIITVIQMKVQKKWVNYM</sequence>
<dbReference type="InterPro" id="IPR000515">
    <property type="entry name" value="MetI-like"/>
</dbReference>
<comment type="subcellular location">
    <subcellularLocation>
        <location evidence="1 7">Cell membrane</location>
        <topology evidence="1 7">Multi-pass membrane protein</topology>
    </subcellularLocation>
</comment>
<evidence type="ECO:0000256" key="2">
    <source>
        <dbReference type="ARBA" id="ARBA00022448"/>
    </source>
</evidence>
<feature type="domain" description="ABC transmembrane type-1" evidence="8">
    <location>
        <begin position="84"/>
        <end position="298"/>
    </location>
</feature>
<evidence type="ECO:0000259" key="8">
    <source>
        <dbReference type="PROSITE" id="PS50928"/>
    </source>
</evidence>
<dbReference type="CDD" id="cd06261">
    <property type="entry name" value="TM_PBP2"/>
    <property type="match status" value="1"/>
</dbReference>
<dbReference type="InterPro" id="IPR051393">
    <property type="entry name" value="ABC_transporter_permease"/>
</dbReference>
<evidence type="ECO:0000256" key="5">
    <source>
        <dbReference type="ARBA" id="ARBA00022989"/>
    </source>
</evidence>
<gene>
    <name evidence="9" type="ORF">SJI18_14600</name>
</gene>
<evidence type="ECO:0000256" key="1">
    <source>
        <dbReference type="ARBA" id="ARBA00004651"/>
    </source>
</evidence>
<keyword evidence="3" id="KW-1003">Cell membrane</keyword>
<dbReference type="PANTHER" id="PTHR30193:SF37">
    <property type="entry name" value="INNER MEMBRANE ABC TRANSPORTER PERMEASE PROTEIN YCJO"/>
    <property type="match status" value="1"/>
</dbReference>
<dbReference type="PANTHER" id="PTHR30193">
    <property type="entry name" value="ABC TRANSPORTER PERMEASE PROTEIN"/>
    <property type="match status" value="1"/>
</dbReference>
<feature type="transmembrane region" description="Helical" evidence="7">
    <location>
        <begin position="121"/>
        <end position="141"/>
    </location>
</feature>
<dbReference type="Proteomes" id="UP001498469">
    <property type="component" value="Unassembled WGS sequence"/>
</dbReference>
<dbReference type="PROSITE" id="PS50928">
    <property type="entry name" value="ABC_TM1"/>
    <property type="match status" value="1"/>
</dbReference>
<keyword evidence="5 7" id="KW-1133">Transmembrane helix</keyword>
<evidence type="ECO:0000256" key="7">
    <source>
        <dbReference type="RuleBase" id="RU363032"/>
    </source>
</evidence>
<dbReference type="EMBL" id="JAZHFS010000013">
    <property type="protein sequence ID" value="MEF2113533.1"/>
    <property type="molecule type" value="Genomic_DNA"/>
</dbReference>
<feature type="transmembrane region" description="Helical" evidence="7">
    <location>
        <begin position="279"/>
        <end position="299"/>
    </location>
</feature>
<comment type="similarity">
    <text evidence="7">Belongs to the binding-protein-dependent transport system permease family.</text>
</comment>
<accession>A0ABU7UQ42</accession>